<dbReference type="UniPathway" id="UPA00148">
    <property type="reaction ID" value="UER00236"/>
</dbReference>
<dbReference type="GO" id="GO:0009236">
    <property type="term" value="P:cobalamin biosynthetic process"/>
    <property type="evidence" value="ECO:0007669"/>
    <property type="project" value="UniProtKB-UniPathway"/>
</dbReference>
<keyword evidence="1" id="KW-0418">Kinase</keyword>
<keyword evidence="1" id="KW-0808">Transferase</keyword>
<gene>
    <name evidence="1" type="ORF">SAMN04489757_10888</name>
</gene>
<sequence length="127" mass="14308">MELYIGGYAQGKLSYVMKQTGVPLEKVLDGALETDGSSYEDVRVLNNFHMLVRNWLKAGVDPEEEIKGILLKCPRLIIISDEVGNGIVPMEAEEREYRERLGRILCTLAEKAEKVERVICGIGQRLK</sequence>
<evidence type="ECO:0000313" key="2">
    <source>
        <dbReference type="Proteomes" id="UP000198806"/>
    </source>
</evidence>
<dbReference type="STRING" id="1527.SAMN04489757_10888"/>
<keyword evidence="2" id="KW-1185">Reference proteome</keyword>
<evidence type="ECO:0000313" key="1">
    <source>
        <dbReference type="EMBL" id="SFO07838.1"/>
    </source>
</evidence>
<organism evidence="1 2">
    <name type="scientific">Anaerocolumna aminovalerica</name>
    <dbReference type="NCBI Taxonomy" id="1527"/>
    <lineage>
        <taxon>Bacteria</taxon>
        <taxon>Bacillati</taxon>
        <taxon>Bacillota</taxon>
        <taxon>Clostridia</taxon>
        <taxon>Lachnospirales</taxon>
        <taxon>Lachnospiraceae</taxon>
        <taxon>Anaerocolumna</taxon>
    </lineage>
</organism>
<dbReference type="OrthoDB" id="1766664at2"/>
<dbReference type="EMBL" id="FOWD01000008">
    <property type="protein sequence ID" value="SFO07838.1"/>
    <property type="molecule type" value="Genomic_DNA"/>
</dbReference>
<dbReference type="AlphaFoldDB" id="A0A1I5E884"/>
<reference evidence="1 2" key="1">
    <citation type="submission" date="2016-10" db="EMBL/GenBank/DDBJ databases">
        <authorList>
            <person name="de Groot N.N."/>
        </authorList>
    </citation>
    <scope>NUCLEOTIDE SEQUENCE [LARGE SCALE GENOMIC DNA]</scope>
    <source>
        <strain evidence="1 2">DSM 1283</strain>
    </source>
</reference>
<proteinExistence type="predicted"/>
<dbReference type="RefSeq" id="WP_091685461.1">
    <property type="nucleotide sequence ID" value="NZ_BAABFM010000072.1"/>
</dbReference>
<dbReference type="Gene3D" id="3.40.50.300">
    <property type="entry name" value="P-loop containing nucleotide triphosphate hydrolases"/>
    <property type="match status" value="1"/>
</dbReference>
<dbReference type="GO" id="GO:0043752">
    <property type="term" value="F:adenosylcobinamide kinase activity"/>
    <property type="evidence" value="ECO:0007669"/>
    <property type="project" value="InterPro"/>
</dbReference>
<protein>
    <submittedName>
        <fullName evidence="1">Cobinamide kinase / cobinamide phosphate guanyltransferase</fullName>
    </submittedName>
</protein>
<dbReference type="SUPFAM" id="SSF52540">
    <property type="entry name" value="P-loop containing nucleoside triphosphate hydrolases"/>
    <property type="match status" value="1"/>
</dbReference>
<dbReference type="InterPro" id="IPR003203">
    <property type="entry name" value="CobU/CobP"/>
</dbReference>
<name>A0A1I5E884_9FIRM</name>
<dbReference type="Pfam" id="PF02283">
    <property type="entry name" value="CobU"/>
    <property type="match status" value="1"/>
</dbReference>
<dbReference type="GO" id="GO:0000166">
    <property type="term" value="F:nucleotide binding"/>
    <property type="evidence" value="ECO:0007669"/>
    <property type="project" value="InterPro"/>
</dbReference>
<accession>A0A1I5E884</accession>
<dbReference type="InterPro" id="IPR027417">
    <property type="entry name" value="P-loop_NTPase"/>
</dbReference>
<dbReference type="Proteomes" id="UP000198806">
    <property type="component" value="Unassembled WGS sequence"/>
</dbReference>